<comment type="caution">
    <text evidence="3">The sequence shown here is derived from an EMBL/GenBank/DDBJ whole genome shotgun (WGS) entry which is preliminary data.</text>
</comment>
<dbReference type="EMBL" id="CAXLJM020000007">
    <property type="protein sequence ID" value="CAL8072485.1"/>
    <property type="molecule type" value="Genomic_DNA"/>
</dbReference>
<protein>
    <recommendedName>
        <fullName evidence="2">Ig-like domain-containing protein</fullName>
    </recommendedName>
</protein>
<proteinExistence type="predicted"/>
<feature type="signal peptide" evidence="1">
    <location>
        <begin position="1"/>
        <end position="23"/>
    </location>
</feature>
<dbReference type="Pfam" id="PF07679">
    <property type="entry name" value="I-set"/>
    <property type="match status" value="1"/>
</dbReference>
<dbReference type="InterPro" id="IPR007110">
    <property type="entry name" value="Ig-like_dom"/>
</dbReference>
<feature type="chain" id="PRO_5045394046" description="Ig-like domain-containing protein" evidence="1">
    <location>
        <begin position="24"/>
        <end position="161"/>
    </location>
</feature>
<evidence type="ECO:0000313" key="4">
    <source>
        <dbReference type="Proteomes" id="UP001642540"/>
    </source>
</evidence>
<evidence type="ECO:0000259" key="2">
    <source>
        <dbReference type="PROSITE" id="PS50835"/>
    </source>
</evidence>
<evidence type="ECO:0000313" key="3">
    <source>
        <dbReference type="EMBL" id="CAL8072485.1"/>
    </source>
</evidence>
<organism evidence="3 4">
    <name type="scientific">Orchesella dallaii</name>
    <dbReference type="NCBI Taxonomy" id="48710"/>
    <lineage>
        <taxon>Eukaryota</taxon>
        <taxon>Metazoa</taxon>
        <taxon>Ecdysozoa</taxon>
        <taxon>Arthropoda</taxon>
        <taxon>Hexapoda</taxon>
        <taxon>Collembola</taxon>
        <taxon>Entomobryomorpha</taxon>
        <taxon>Entomobryoidea</taxon>
        <taxon>Orchesellidae</taxon>
        <taxon>Orchesellinae</taxon>
        <taxon>Orchesella</taxon>
    </lineage>
</organism>
<keyword evidence="4" id="KW-1185">Reference proteome</keyword>
<dbReference type="Proteomes" id="UP001642540">
    <property type="component" value="Unassembled WGS sequence"/>
</dbReference>
<sequence>MKSTVILFASVFVILILTDGSLAKRGKSRGRAKSGFGNRVPLGGKWRDPDTGAYYTNSKGARITKASHFDLEYTLGHKISFICDAKGSPRPHVVWFKDGIELYAHSNLQIHEWYFGDEKIKSKMEIDPATQMDAGIYECYADNKYAVDKRTFRTDFVTIFD</sequence>
<dbReference type="SMART" id="SM00408">
    <property type="entry name" value="IGc2"/>
    <property type="match status" value="1"/>
</dbReference>
<dbReference type="InterPro" id="IPR036179">
    <property type="entry name" value="Ig-like_dom_sf"/>
</dbReference>
<evidence type="ECO:0000256" key="1">
    <source>
        <dbReference type="SAM" id="SignalP"/>
    </source>
</evidence>
<feature type="domain" description="Ig-like" evidence="2">
    <location>
        <begin position="49"/>
        <end position="158"/>
    </location>
</feature>
<dbReference type="Gene3D" id="2.60.40.10">
    <property type="entry name" value="Immunoglobulins"/>
    <property type="match status" value="1"/>
</dbReference>
<dbReference type="SUPFAM" id="SSF48726">
    <property type="entry name" value="Immunoglobulin"/>
    <property type="match status" value="1"/>
</dbReference>
<reference evidence="3 4" key="1">
    <citation type="submission" date="2024-08" db="EMBL/GenBank/DDBJ databases">
        <authorList>
            <person name="Cucini C."/>
            <person name="Frati F."/>
        </authorList>
    </citation>
    <scope>NUCLEOTIDE SEQUENCE [LARGE SCALE GENOMIC DNA]</scope>
</reference>
<name>A0ABP1PV92_9HEXA</name>
<accession>A0ABP1PV92</accession>
<dbReference type="InterPro" id="IPR013098">
    <property type="entry name" value="Ig_I-set"/>
</dbReference>
<dbReference type="CDD" id="cd00096">
    <property type="entry name" value="Ig"/>
    <property type="match status" value="1"/>
</dbReference>
<dbReference type="InterPro" id="IPR013783">
    <property type="entry name" value="Ig-like_fold"/>
</dbReference>
<gene>
    <name evidence="3" type="ORF">ODALV1_LOCUS2189</name>
</gene>
<keyword evidence="1" id="KW-0732">Signal</keyword>
<dbReference type="InterPro" id="IPR003598">
    <property type="entry name" value="Ig_sub2"/>
</dbReference>
<dbReference type="PROSITE" id="PS50835">
    <property type="entry name" value="IG_LIKE"/>
    <property type="match status" value="1"/>
</dbReference>